<protein>
    <submittedName>
        <fullName evidence="2">Acyclic terpene utilization AtuA family protein</fullName>
    </submittedName>
</protein>
<dbReference type="Proteomes" id="UP000254101">
    <property type="component" value="Unassembled WGS sequence"/>
</dbReference>
<keyword evidence="3" id="KW-1185">Reference proteome</keyword>
<evidence type="ECO:0000259" key="1">
    <source>
        <dbReference type="Pfam" id="PF07287"/>
    </source>
</evidence>
<dbReference type="InterPro" id="IPR010839">
    <property type="entry name" value="AtuA_N"/>
</dbReference>
<dbReference type="EMBL" id="QRBB01000001">
    <property type="protein sequence ID" value="RDS76438.1"/>
    <property type="molecule type" value="Genomic_DNA"/>
</dbReference>
<dbReference type="OrthoDB" id="9763456at2"/>
<comment type="caution">
    <text evidence="2">The sequence shown here is derived from an EMBL/GenBank/DDBJ whole genome shotgun (WGS) entry which is preliminary data.</text>
</comment>
<accession>A0A395LHM8</accession>
<dbReference type="AlphaFoldDB" id="A0A395LHM8"/>
<evidence type="ECO:0000313" key="2">
    <source>
        <dbReference type="EMBL" id="RDS76438.1"/>
    </source>
</evidence>
<organism evidence="2 3">
    <name type="scientific">Alteriqipengyuania lutimaris</name>
    <dbReference type="NCBI Taxonomy" id="1538146"/>
    <lineage>
        <taxon>Bacteria</taxon>
        <taxon>Pseudomonadati</taxon>
        <taxon>Pseudomonadota</taxon>
        <taxon>Alphaproteobacteria</taxon>
        <taxon>Sphingomonadales</taxon>
        <taxon>Erythrobacteraceae</taxon>
        <taxon>Alteriqipengyuania</taxon>
    </lineage>
</organism>
<proteinExistence type="predicted"/>
<sequence length="478" mass="51583">MSTETASEATRLSEPIRIIVPVGSLGAGVREDEVAYGLSRGAQAIACDAGSTDSGAAYLATGKSKNNYGAVKRDLEILMKAQVEAGIPIIIGTSGQAGGDINLDWTRDIAVEVAKELGVEPRIALIRSEQDKDTVKRLNAQGRVKPLAPLGPLEDATVDECDHIVAVLGVEPFVDALEQGADIILAGRSTDTAVLAAFPIWKGAPWGAAWHAGKIGECGAQCAEERDGSGVLLSVSSDGFSVEPLSRTNRCTPHSVSAHMLYENSNPFRLVEPGGILDVTDAHYEQVDERTVRVSGARWDKQPYTMKLEGAGGGAFQTMMLVGIEDPDVLRDINGFHDRFLMALYQRTQQSIPAERLGEFHISLRMYGWNAVSGLRPPKGTAPPPEIGVLFVATAETQELANEIAQACNPYFFHFPAVMDKELPSYGFAFSPADVPRGQVFEFKLNHVVEVNDPMELVRMDWVDLGEASKTKLEVAHD</sequence>
<reference evidence="2 3" key="1">
    <citation type="submission" date="2018-07" db="EMBL/GenBank/DDBJ databases">
        <title>Erythrobacter nanhaiensis sp. nov., a novel member of the genus Erythrobacter isolated from the South China Sea.</title>
        <authorList>
            <person name="Chen X."/>
            <person name="Liu J."/>
        </authorList>
    </citation>
    <scope>NUCLEOTIDE SEQUENCE [LARGE SCALE GENOMIC DNA]</scope>
    <source>
        <strain evidence="2 3">S-5</strain>
    </source>
</reference>
<gene>
    <name evidence="2" type="ORF">DL238_01645</name>
</gene>
<name>A0A395LHM8_9SPHN</name>
<feature type="domain" description="Acyclic terpene utilisation N-terminal" evidence="1">
    <location>
        <begin position="73"/>
        <end position="416"/>
    </location>
</feature>
<evidence type="ECO:0000313" key="3">
    <source>
        <dbReference type="Proteomes" id="UP000254101"/>
    </source>
</evidence>
<dbReference type="RefSeq" id="WP_115490669.1">
    <property type="nucleotide sequence ID" value="NZ_JACHWW010000001.1"/>
</dbReference>
<dbReference type="Pfam" id="PF07287">
    <property type="entry name" value="AtuA"/>
    <property type="match status" value="1"/>
</dbReference>